<accession>A0A3Q9UQE5</accession>
<sequence length="251" mass="25815">MTTNEDARRTDRFRRALRWYPAAWRDEHGEVLLGILLDEADDRGHRGPGIGQRTTLAVGGLRHRLRSAPGRSPSTIVPLALATAFFVFYAVVNWSPGVSHPGAIGPFTNPSFLAGTLFAIALGLALAARTGAARATALLAAATELSIALVAAAAGWLGPDLSTAGPVAALGVLAVVPWRGRVAAVMSVLLLVGLSALLTAVDALGATVLTDVPAARVVLPLAVIAAVLLALALAARRATLLERSLPRGVGA</sequence>
<reference evidence="2 3" key="1">
    <citation type="submission" date="2018-03" db="EMBL/GenBank/DDBJ databases">
        <title>Bacteriophage NCPPB3778 and a type I-E CRISPR drive the evolution of the US Biological Select Agent, Rathayibacter toxicus.</title>
        <authorList>
            <person name="Davis E.W.II."/>
            <person name="Tabima J.F."/>
            <person name="Weisberg A.J."/>
            <person name="Dantas Lopes L."/>
            <person name="Wiseman M.S."/>
            <person name="Wiseman M.S."/>
            <person name="Pupko T."/>
            <person name="Belcher M.S."/>
            <person name="Sechler A.J."/>
            <person name="Tancos M.A."/>
            <person name="Schroeder B.K."/>
            <person name="Murray T.D."/>
            <person name="Luster D.G."/>
            <person name="Schneider W.L."/>
            <person name="Rogers E."/>
            <person name="Andreote F.D."/>
            <person name="Grunwald N.J."/>
            <person name="Putnam M.L."/>
            <person name="Chang J.H."/>
        </authorList>
    </citation>
    <scope>NUCLEOTIDE SEQUENCE [LARGE SCALE GENOMIC DNA]</scope>
    <source>
        <strain evidence="2 3">DSM 15932</strain>
    </source>
</reference>
<evidence type="ECO:0000313" key="2">
    <source>
        <dbReference type="EMBL" id="AZZ51665.1"/>
    </source>
</evidence>
<feature type="transmembrane region" description="Helical" evidence="1">
    <location>
        <begin position="135"/>
        <end position="157"/>
    </location>
</feature>
<name>A0A3Q9UQE5_9MICO</name>
<dbReference type="EMBL" id="CP028137">
    <property type="protein sequence ID" value="AZZ51665.1"/>
    <property type="molecule type" value="Genomic_DNA"/>
</dbReference>
<evidence type="ECO:0000313" key="3">
    <source>
        <dbReference type="Proteomes" id="UP000285317"/>
    </source>
</evidence>
<feature type="transmembrane region" description="Helical" evidence="1">
    <location>
        <begin position="72"/>
        <end position="92"/>
    </location>
</feature>
<gene>
    <name evidence="2" type="ORF">C1I64_06125</name>
</gene>
<dbReference type="KEGG" id="rfs:C1I64_06125"/>
<protein>
    <submittedName>
        <fullName evidence="2">Uncharacterized protein</fullName>
    </submittedName>
</protein>
<keyword evidence="1" id="KW-0812">Transmembrane</keyword>
<feature type="transmembrane region" description="Helical" evidence="1">
    <location>
        <begin position="112"/>
        <end position="128"/>
    </location>
</feature>
<proteinExistence type="predicted"/>
<feature type="transmembrane region" description="Helical" evidence="1">
    <location>
        <begin position="163"/>
        <end position="180"/>
    </location>
</feature>
<dbReference type="RefSeq" id="WP_127886564.1">
    <property type="nucleotide sequence ID" value="NZ_CP028137.1"/>
</dbReference>
<keyword evidence="1" id="KW-1133">Transmembrane helix</keyword>
<dbReference type="Proteomes" id="UP000285317">
    <property type="component" value="Chromosome"/>
</dbReference>
<evidence type="ECO:0000256" key="1">
    <source>
        <dbReference type="SAM" id="Phobius"/>
    </source>
</evidence>
<feature type="transmembrane region" description="Helical" evidence="1">
    <location>
        <begin position="187"/>
        <end position="208"/>
    </location>
</feature>
<keyword evidence="1" id="KW-0472">Membrane</keyword>
<organism evidence="2 3">
    <name type="scientific">Rathayibacter festucae DSM 15932</name>
    <dbReference type="NCBI Taxonomy" id="1328866"/>
    <lineage>
        <taxon>Bacteria</taxon>
        <taxon>Bacillati</taxon>
        <taxon>Actinomycetota</taxon>
        <taxon>Actinomycetes</taxon>
        <taxon>Micrococcales</taxon>
        <taxon>Microbacteriaceae</taxon>
        <taxon>Rathayibacter</taxon>
    </lineage>
</organism>
<dbReference type="AlphaFoldDB" id="A0A3Q9UQE5"/>
<feature type="transmembrane region" description="Helical" evidence="1">
    <location>
        <begin position="214"/>
        <end position="235"/>
    </location>
</feature>